<dbReference type="Gene3D" id="1.50.10.10">
    <property type="match status" value="1"/>
</dbReference>
<dbReference type="PANTHER" id="PTHR15108">
    <property type="entry name" value="N-ACYLGLUCOSAMINE-2-EPIMERASE"/>
    <property type="match status" value="1"/>
</dbReference>
<dbReference type="SUPFAM" id="SSF48208">
    <property type="entry name" value="Six-hairpin glycosidases"/>
    <property type="match status" value="1"/>
</dbReference>
<dbReference type="EMBL" id="VULZ01000006">
    <property type="protein sequence ID" value="MSS14726.1"/>
    <property type="molecule type" value="Genomic_DNA"/>
</dbReference>
<evidence type="ECO:0000313" key="3">
    <source>
        <dbReference type="EMBL" id="MSS14726.1"/>
    </source>
</evidence>
<organism evidence="3 4">
    <name type="scientific">Porcincola intestinalis</name>
    <dbReference type="NCBI Taxonomy" id="2606632"/>
    <lineage>
        <taxon>Bacteria</taxon>
        <taxon>Bacillati</taxon>
        <taxon>Bacillota</taxon>
        <taxon>Clostridia</taxon>
        <taxon>Lachnospirales</taxon>
        <taxon>Lachnospiraceae</taxon>
        <taxon>Porcincola</taxon>
    </lineage>
</organism>
<comment type="similarity">
    <text evidence="1">Belongs to the N-acylglucosamine 2-epimerase family.</text>
</comment>
<evidence type="ECO:0000256" key="2">
    <source>
        <dbReference type="ARBA" id="ARBA00023235"/>
    </source>
</evidence>
<dbReference type="GO" id="GO:0016853">
    <property type="term" value="F:isomerase activity"/>
    <property type="evidence" value="ECO:0007669"/>
    <property type="project" value="UniProtKB-KW"/>
</dbReference>
<comment type="caution">
    <text evidence="3">The sequence shown here is derived from an EMBL/GenBank/DDBJ whole genome shotgun (WGS) entry which is preliminary data.</text>
</comment>
<dbReference type="GO" id="GO:0005975">
    <property type="term" value="P:carbohydrate metabolic process"/>
    <property type="evidence" value="ECO:0007669"/>
    <property type="project" value="InterPro"/>
</dbReference>
<dbReference type="Proteomes" id="UP000481852">
    <property type="component" value="Unassembled WGS sequence"/>
</dbReference>
<dbReference type="InterPro" id="IPR008928">
    <property type="entry name" value="6-hairpin_glycosidase_sf"/>
</dbReference>
<evidence type="ECO:0000313" key="4">
    <source>
        <dbReference type="Proteomes" id="UP000481852"/>
    </source>
</evidence>
<dbReference type="InterPro" id="IPR012341">
    <property type="entry name" value="6hp_glycosidase-like_sf"/>
</dbReference>
<keyword evidence="4" id="KW-1185">Reference proteome</keyword>
<dbReference type="InterPro" id="IPR010819">
    <property type="entry name" value="AGE/CE"/>
</dbReference>
<reference evidence="3 4" key="1">
    <citation type="submission" date="2019-08" db="EMBL/GenBank/DDBJ databases">
        <title>In-depth cultivation of the pig gut microbiome towards novel bacterial diversity and tailored functional studies.</title>
        <authorList>
            <person name="Wylensek D."/>
            <person name="Hitch T.C.A."/>
            <person name="Clavel T."/>
        </authorList>
    </citation>
    <scope>NUCLEOTIDE SEQUENCE [LARGE SCALE GENOMIC DNA]</scope>
    <source>
        <strain evidence="3 4">Oil+RF-744-WCA-WT-11</strain>
    </source>
</reference>
<name>A0A6L5X6W5_9FIRM</name>
<keyword evidence="2 3" id="KW-0413">Isomerase</keyword>
<dbReference type="AlphaFoldDB" id="A0A6L5X6W5"/>
<gene>
    <name evidence="3" type="ORF">FYJ35_06670</name>
</gene>
<evidence type="ECO:0000256" key="1">
    <source>
        <dbReference type="ARBA" id="ARBA00008558"/>
    </source>
</evidence>
<dbReference type="RefSeq" id="WP_154524876.1">
    <property type="nucleotide sequence ID" value="NZ_VULZ01000006.1"/>
</dbReference>
<protein>
    <submittedName>
        <fullName evidence="3">AGE family epimerase/isomerase</fullName>
    </submittedName>
</protein>
<dbReference type="Pfam" id="PF07221">
    <property type="entry name" value="GlcNAc_2-epim"/>
    <property type="match status" value="1"/>
</dbReference>
<sequence>MDRKYQLDAAENKEFMKKVRDALLEFGKKFAAPDGTAYYLGDDGTPWTDRSRDTYETARYAHSYVLGYLLGEKQYEQQAFDAMRGLAKGARDEKNGGWFEGIKADGTPVSGKLCYTHAFAILASSSLVLAEKAGASSLSGIACTKGAGAENLLRLALDTYTEKFWDEKSGLAYDNWNTEFTELSPYRGLNANMHSVEAFLAAYDVTEDTEYHDRAKSIIDHVIGWAKDCSWRIPEHYSKDWVPQPDFNKDHPDDQFKPFGATPGHGIEWARLITQFARSMYPDDADRELRTYYVEAAEHLYGRAVADAWDSDGAPGLVYTTDWDGKPVVHERMHWVLAEAINTSAVLYRVTGKAEYAERYAMFMAYLDRFVLDHVHGSWFHELDRENHVSGKVWPGKPDLYHAIQATLVPYCDPSLSVAVALAQGKSSLN</sequence>
<accession>A0A6L5X6W5</accession>
<proteinExistence type="inferred from homology"/>